<gene>
    <name evidence="2" type="ORF">J1605_006344</name>
</gene>
<dbReference type="InterPro" id="IPR035965">
    <property type="entry name" value="PAS-like_dom_sf"/>
</dbReference>
<dbReference type="Pfam" id="PF13426">
    <property type="entry name" value="PAS_9"/>
    <property type="match status" value="1"/>
</dbReference>
<dbReference type="EMBL" id="JAIQCJ010001992">
    <property type="protein sequence ID" value="KAJ8786369.1"/>
    <property type="molecule type" value="Genomic_DNA"/>
</dbReference>
<protein>
    <recommendedName>
        <fullName evidence="1">PAS domain-containing protein</fullName>
    </recommendedName>
</protein>
<dbReference type="PROSITE" id="PS50112">
    <property type="entry name" value="PAS"/>
    <property type="match status" value="1"/>
</dbReference>
<dbReference type="Gene3D" id="3.30.450.20">
    <property type="entry name" value="PAS domain"/>
    <property type="match status" value="1"/>
</dbReference>
<proteinExistence type="predicted"/>
<sequence length="97" mass="10550">YVNPAFERMMGYHKGELLGKELAELPKSDKNRADLLDTINTCIKKGKFSLSSDLHCIPAAEGSGAGAEWQGVYYARRKSGDSIQQHVKITPVIGQGG</sequence>
<evidence type="ECO:0000313" key="3">
    <source>
        <dbReference type="Proteomes" id="UP001159641"/>
    </source>
</evidence>
<feature type="non-terminal residue" evidence="2">
    <location>
        <position position="1"/>
    </location>
</feature>
<comment type="caution">
    <text evidence="2">The sequence shown here is derived from an EMBL/GenBank/DDBJ whole genome shotgun (WGS) entry which is preliminary data.</text>
</comment>
<name>A0AB34H3U0_ESCRO</name>
<accession>A0AB34H3U0</accession>
<reference evidence="2 3" key="1">
    <citation type="submission" date="2022-11" db="EMBL/GenBank/DDBJ databases">
        <title>Whole genome sequence of Eschrichtius robustus ER-17-0199.</title>
        <authorList>
            <person name="Bruniche-Olsen A."/>
            <person name="Black A.N."/>
            <person name="Fields C.J."/>
            <person name="Walden K."/>
            <person name="Dewoody J.A."/>
        </authorList>
    </citation>
    <scope>NUCLEOTIDE SEQUENCE [LARGE SCALE GENOMIC DNA]</scope>
    <source>
        <strain evidence="2">ER-17-0199</strain>
        <tissue evidence="2">Blubber</tissue>
    </source>
</reference>
<organism evidence="2 3">
    <name type="scientific">Eschrichtius robustus</name>
    <name type="common">California gray whale</name>
    <name type="synonym">Eschrichtius gibbosus</name>
    <dbReference type="NCBI Taxonomy" id="9764"/>
    <lineage>
        <taxon>Eukaryota</taxon>
        <taxon>Metazoa</taxon>
        <taxon>Chordata</taxon>
        <taxon>Craniata</taxon>
        <taxon>Vertebrata</taxon>
        <taxon>Euteleostomi</taxon>
        <taxon>Mammalia</taxon>
        <taxon>Eutheria</taxon>
        <taxon>Laurasiatheria</taxon>
        <taxon>Artiodactyla</taxon>
        <taxon>Whippomorpha</taxon>
        <taxon>Cetacea</taxon>
        <taxon>Mysticeti</taxon>
        <taxon>Eschrichtiidae</taxon>
        <taxon>Eschrichtius</taxon>
    </lineage>
</organism>
<dbReference type="NCBIfam" id="TIGR00229">
    <property type="entry name" value="sensory_box"/>
    <property type="match status" value="1"/>
</dbReference>
<evidence type="ECO:0000259" key="1">
    <source>
        <dbReference type="PROSITE" id="PS50112"/>
    </source>
</evidence>
<keyword evidence="3" id="KW-1185">Reference proteome</keyword>
<dbReference type="SUPFAM" id="SSF55785">
    <property type="entry name" value="PYP-like sensor domain (PAS domain)"/>
    <property type="match status" value="1"/>
</dbReference>
<dbReference type="InterPro" id="IPR000014">
    <property type="entry name" value="PAS"/>
</dbReference>
<feature type="domain" description="PAS" evidence="1">
    <location>
        <begin position="1"/>
        <end position="46"/>
    </location>
</feature>
<dbReference type="AlphaFoldDB" id="A0AB34H3U0"/>
<evidence type="ECO:0000313" key="2">
    <source>
        <dbReference type="EMBL" id="KAJ8786369.1"/>
    </source>
</evidence>
<dbReference type="CDD" id="cd00130">
    <property type="entry name" value="PAS"/>
    <property type="match status" value="1"/>
</dbReference>
<dbReference type="Proteomes" id="UP001159641">
    <property type="component" value="Unassembled WGS sequence"/>
</dbReference>